<evidence type="ECO:0000256" key="1">
    <source>
        <dbReference type="SAM" id="MobiDB-lite"/>
    </source>
</evidence>
<evidence type="ECO:0000313" key="2">
    <source>
        <dbReference type="EMBL" id="GIY28887.1"/>
    </source>
</evidence>
<sequence>MFDEQELEKSTTNLSSASSENVRTRERLISSSCEQAERAPENKKQELEKSTTNLSSASSENVRIRERLISSRCEQAERAPENKKVSPVLIV</sequence>
<comment type="caution">
    <text evidence="2">The sequence shown here is derived from an EMBL/GenBank/DDBJ whole genome shotgun (WGS) entry which is preliminary data.</text>
</comment>
<feature type="region of interest" description="Disordered" evidence="1">
    <location>
        <begin position="1"/>
        <end position="61"/>
    </location>
</feature>
<dbReference type="AlphaFoldDB" id="A0AAV4S916"/>
<dbReference type="Proteomes" id="UP001054837">
    <property type="component" value="Unassembled WGS sequence"/>
</dbReference>
<gene>
    <name evidence="2" type="ORF">CDAR_389001</name>
</gene>
<accession>A0AAV4S916</accession>
<proteinExistence type="predicted"/>
<dbReference type="EMBL" id="BPLQ01007231">
    <property type="protein sequence ID" value="GIY28887.1"/>
    <property type="molecule type" value="Genomic_DNA"/>
</dbReference>
<reference evidence="2 3" key="1">
    <citation type="submission" date="2021-06" db="EMBL/GenBank/DDBJ databases">
        <title>Caerostris darwini draft genome.</title>
        <authorList>
            <person name="Kono N."/>
            <person name="Arakawa K."/>
        </authorList>
    </citation>
    <scope>NUCLEOTIDE SEQUENCE [LARGE SCALE GENOMIC DNA]</scope>
</reference>
<feature type="compositionally biased region" description="Basic and acidic residues" evidence="1">
    <location>
        <begin position="35"/>
        <end position="49"/>
    </location>
</feature>
<evidence type="ECO:0000313" key="3">
    <source>
        <dbReference type="Proteomes" id="UP001054837"/>
    </source>
</evidence>
<protein>
    <submittedName>
        <fullName evidence="2">Uncharacterized protein</fullName>
    </submittedName>
</protein>
<organism evidence="2 3">
    <name type="scientific">Caerostris darwini</name>
    <dbReference type="NCBI Taxonomy" id="1538125"/>
    <lineage>
        <taxon>Eukaryota</taxon>
        <taxon>Metazoa</taxon>
        <taxon>Ecdysozoa</taxon>
        <taxon>Arthropoda</taxon>
        <taxon>Chelicerata</taxon>
        <taxon>Arachnida</taxon>
        <taxon>Araneae</taxon>
        <taxon>Araneomorphae</taxon>
        <taxon>Entelegynae</taxon>
        <taxon>Araneoidea</taxon>
        <taxon>Araneidae</taxon>
        <taxon>Caerostris</taxon>
    </lineage>
</organism>
<feature type="compositionally biased region" description="Polar residues" evidence="1">
    <location>
        <begin position="10"/>
        <end position="21"/>
    </location>
</feature>
<keyword evidence="3" id="KW-1185">Reference proteome</keyword>
<name>A0AAV4S916_9ARAC</name>
<feature type="compositionally biased region" description="Polar residues" evidence="1">
    <location>
        <begin position="50"/>
        <end position="61"/>
    </location>
</feature>